<dbReference type="PROSITE" id="PS50977">
    <property type="entry name" value="HTH_TETR_2"/>
    <property type="match status" value="1"/>
</dbReference>
<feature type="domain" description="HTH tetR-type" evidence="2">
    <location>
        <begin position="1"/>
        <end position="37"/>
    </location>
</feature>
<proteinExistence type="predicted"/>
<evidence type="ECO:0000259" key="2">
    <source>
        <dbReference type="PROSITE" id="PS50977"/>
    </source>
</evidence>
<name>A0A645J393_9ZZZZ</name>
<dbReference type="Pfam" id="PF00440">
    <property type="entry name" value="TetR_N"/>
    <property type="match status" value="1"/>
</dbReference>
<dbReference type="EMBL" id="VSSQ01123686">
    <property type="protein sequence ID" value="MPN54954.1"/>
    <property type="molecule type" value="Genomic_DNA"/>
</dbReference>
<evidence type="ECO:0000313" key="3">
    <source>
        <dbReference type="EMBL" id="MPN54954.1"/>
    </source>
</evidence>
<organism evidence="3">
    <name type="scientific">bioreactor metagenome</name>
    <dbReference type="NCBI Taxonomy" id="1076179"/>
    <lineage>
        <taxon>unclassified sequences</taxon>
        <taxon>metagenomes</taxon>
        <taxon>ecological metagenomes</taxon>
    </lineage>
</organism>
<protein>
    <recommendedName>
        <fullName evidence="2">HTH tetR-type domain-containing protein</fullName>
    </recommendedName>
</protein>
<dbReference type="PANTHER" id="PTHR43479">
    <property type="entry name" value="ACREF/ENVCD OPERON REPRESSOR-RELATED"/>
    <property type="match status" value="1"/>
</dbReference>
<dbReference type="Gene3D" id="1.10.357.10">
    <property type="entry name" value="Tetracycline Repressor, domain 2"/>
    <property type="match status" value="1"/>
</dbReference>
<dbReference type="PANTHER" id="PTHR43479:SF11">
    <property type="entry name" value="ACREF_ENVCD OPERON REPRESSOR-RELATED"/>
    <property type="match status" value="1"/>
</dbReference>
<dbReference type="AlphaFoldDB" id="A0A645J393"/>
<dbReference type="SUPFAM" id="SSF46689">
    <property type="entry name" value="Homeodomain-like"/>
    <property type="match status" value="1"/>
</dbReference>
<dbReference type="GO" id="GO:0003677">
    <property type="term" value="F:DNA binding"/>
    <property type="evidence" value="ECO:0007669"/>
    <property type="project" value="UniProtKB-KW"/>
</dbReference>
<comment type="caution">
    <text evidence="3">The sequence shown here is derived from an EMBL/GenBank/DDBJ whole genome shotgun (WGS) entry which is preliminary data.</text>
</comment>
<gene>
    <name evidence="3" type="ORF">SDC9_202633</name>
</gene>
<dbReference type="InterPro" id="IPR001647">
    <property type="entry name" value="HTH_TetR"/>
</dbReference>
<keyword evidence="1" id="KW-0238">DNA-binding</keyword>
<dbReference type="InterPro" id="IPR050624">
    <property type="entry name" value="HTH-type_Tx_Regulator"/>
</dbReference>
<sequence>MREIAKKSNIATGTIYNYFPTKDELMISLIRFYWKDYGDKMDAAFSSEEDFLVKMHRIFEIIDTFIRTFEGFIPEYAKKGNEKPEGRVQKFLNEFRKGIKNALDMDKTISIVPSIKTEELSAFIAANMISIALYRLYTYENFEKIVRIIILK</sequence>
<accession>A0A645J393</accession>
<reference evidence="3" key="1">
    <citation type="submission" date="2019-08" db="EMBL/GenBank/DDBJ databases">
        <authorList>
            <person name="Kucharzyk K."/>
            <person name="Murdoch R.W."/>
            <person name="Higgins S."/>
            <person name="Loffler F."/>
        </authorList>
    </citation>
    <scope>NUCLEOTIDE SEQUENCE</scope>
</reference>
<evidence type="ECO:0000256" key="1">
    <source>
        <dbReference type="ARBA" id="ARBA00023125"/>
    </source>
</evidence>
<dbReference type="InterPro" id="IPR009057">
    <property type="entry name" value="Homeodomain-like_sf"/>
</dbReference>